<dbReference type="Proteomes" id="UP000724584">
    <property type="component" value="Unassembled WGS sequence"/>
</dbReference>
<protein>
    <submittedName>
        <fullName evidence="1">Uncharacterized protein</fullName>
    </submittedName>
</protein>
<evidence type="ECO:0000313" key="1">
    <source>
        <dbReference type="EMBL" id="KAH6649576.1"/>
    </source>
</evidence>
<sequence length="373" mass="41853">MEGWMQKSERYGSITKEMMSQDYNTASVTLSREVRDPQDLQEFYDWVGVGSGLTYHLEALTPEEYVRHVDSMSFHSMKARDKLKSASHLIVPIGFDGPFIYRLLISLADEQTHIWGDVEAERARLSESLMGPCFLGVYLTVNPREPSYSEPGNLSETSRRSVESADADAPGFPFFHLGELEYGERRNGRQGPWGDGHEEKLSKKGAKRSGGWRETGYGLVARLNPSGYADGIYIMMHNIDGEIPLMYPSDSEGYYTEDADKEPRIITHSSRCLPLTSSYDHGGEGRFWFAKFAPNLSSCGKDYQIVLTEKTEHPVELVRGKRSEDGRIVRNISDKKNWPPAAKKKSSAEESSAEESSAEESSAEESSAEESEE</sequence>
<dbReference type="EMBL" id="JAGIZQ010000001">
    <property type="protein sequence ID" value="KAH6649576.1"/>
    <property type="molecule type" value="Genomic_DNA"/>
</dbReference>
<evidence type="ECO:0000313" key="2">
    <source>
        <dbReference type="Proteomes" id="UP000724584"/>
    </source>
</evidence>
<name>A0ACB7PMW9_9PEZI</name>
<keyword evidence="2" id="KW-1185">Reference proteome</keyword>
<accession>A0ACB7PMW9</accession>
<comment type="caution">
    <text evidence="1">The sequence shown here is derived from an EMBL/GenBank/DDBJ whole genome shotgun (WGS) entry which is preliminary data.</text>
</comment>
<reference evidence="1 2" key="1">
    <citation type="journal article" date="2021" name="Nat. Commun.">
        <title>Genetic determinants of endophytism in the Arabidopsis root mycobiome.</title>
        <authorList>
            <person name="Mesny F."/>
            <person name="Miyauchi S."/>
            <person name="Thiergart T."/>
            <person name="Pickel B."/>
            <person name="Atanasova L."/>
            <person name="Karlsson M."/>
            <person name="Huettel B."/>
            <person name="Barry K.W."/>
            <person name="Haridas S."/>
            <person name="Chen C."/>
            <person name="Bauer D."/>
            <person name="Andreopoulos W."/>
            <person name="Pangilinan J."/>
            <person name="LaButti K."/>
            <person name="Riley R."/>
            <person name="Lipzen A."/>
            <person name="Clum A."/>
            <person name="Drula E."/>
            <person name="Henrissat B."/>
            <person name="Kohler A."/>
            <person name="Grigoriev I.V."/>
            <person name="Martin F.M."/>
            <person name="Hacquard S."/>
        </authorList>
    </citation>
    <scope>NUCLEOTIDE SEQUENCE [LARGE SCALE GENOMIC DNA]</scope>
    <source>
        <strain evidence="1 2">MPI-SDFR-AT-0079</strain>
    </source>
</reference>
<proteinExistence type="predicted"/>
<gene>
    <name evidence="1" type="ORF">F5144DRAFT_9059</name>
</gene>
<organism evidence="1 2">
    <name type="scientific">Chaetomium tenue</name>
    <dbReference type="NCBI Taxonomy" id="1854479"/>
    <lineage>
        <taxon>Eukaryota</taxon>
        <taxon>Fungi</taxon>
        <taxon>Dikarya</taxon>
        <taxon>Ascomycota</taxon>
        <taxon>Pezizomycotina</taxon>
        <taxon>Sordariomycetes</taxon>
        <taxon>Sordariomycetidae</taxon>
        <taxon>Sordariales</taxon>
        <taxon>Chaetomiaceae</taxon>
        <taxon>Chaetomium</taxon>
    </lineage>
</organism>